<reference evidence="2" key="2">
    <citation type="submission" date="2015-08" db="UniProtKB">
        <authorList>
            <consortium name="WormBaseParasite"/>
        </authorList>
    </citation>
    <scope>IDENTIFICATION</scope>
</reference>
<dbReference type="AlphaFoldDB" id="A0A0K0G2E5"/>
<evidence type="ECO:0000313" key="1">
    <source>
        <dbReference type="Proteomes" id="UP000035680"/>
    </source>
</evidence>
<accession>A0A0K0G2E5</accession>
<name>A0A0K0G2E5_STRVS</name>
<reference evidence="1" key="1">
    <citation type="submission" date="2014-07" db="EMBL/GenBank/DDBJ databases">
        <authorList>
            <person name="Martin A.A"/>
            <person name="De Silva N."/>
        </authorList>
    </citation>
    <scope>NUCLEOTIDE SEQUENCE</scope>
</reference>
<keyword evidence="1" id="KW-1185">Reference proteome</keyword>
<dbReference type="WBParaSite" id="SVE_1889100.1">
    <property type="protein sequence ID" value="SVE_1889100.1"/>
    <property type="gene ID" value="SVE_1889100"/>
</dbReference>
<evidence type="ECO:0000313" key="2">
    <source>
        <dbReference type="WBParaSite" id="SVE_1889100.1"/>
    </source>
</evidence>
<protein>
    <submittedName>
        <fullName evidence="2">Uncharacterized protein</fullName>
    </submittedName>
</protein>
<sequence>MLTADILAMKKINNMKGFNGRFGCTFCYVKGEMMAGMEKKRKMVFDNSKFYEQRTCESYEKSLESLRMNMGKTKENSFCSMMGLTTMHRLYPYSTAKFFRDDMIRLRDGFIKNDLRTNNRIKQTGFSDEQKNFFNKDIKFINLPSEFKRKVKKLEEQEIMEAIEMKYMFLFFYPTILMEFGYVGRMKELTSDDLSCEQIELAKECLDCWFERRKMILGSVEMTMKAHLVTHFYHIIGRFGNICSYSCFFGKGFMYMLADYNIAYKLMENEGCEGNKNYEGYKYYKPYERYTVDKSNEVRKEIYDMISGYVNDGNNFTKLRSILINSYLIIAIYTGKLTENCFVIFEDSDGFYSGIVLGILKDSKSINDGQENVNLIVWRINSSRIVLSMLPANSLVSCMTSVMKTKFLNKYFNFEKNVELSRKFTDIDGKCVTPLEGDDAKA</sequence>
<organism evidence="1 2">
    <name type="scientific">Strongyloides venezuelensis</name>
    <name type="common">Threadworm</name>
    <dbReference type="NCBI Taxonomy" id="75913"/>
    <lineage>
        <taxon>Eukaryota</taxon>
        <taxon>Metazoa</taxon>
        <taxon>Ecdysozoa</taxon>
        <taxon>Nematoda</taxon>
        <taxon>Chromadorea</taxon>
        <taxon>Rhabditida</taxon>
        <taxon>Tylenchina</taxon>
        <taxon>Panagrolaimomorpha</taxon>
        <taxon>Strongyloidoidea</taxon>
        <taxon>Strongyloididae</taxon>
        <taxon>Strongyloides</taxon>
    </lineage>
</organism>
<dbReference type="Proteomes" id="UP000035680">
    <property type="component" value="Unassembled WGS sequence"/>
</dbReference>
<proteinExistence type="predicted"/>